<comment type="caution">
    <text evidence="1">The sequence shown here is derived from an EMBL/GenBank/DDBJ whole genome shotgun (WGS) entry which is preliminary data.</text>
</comment>
<protein>
    <submittedName>
        <fullName evidence="1">Uncharacterized protein</fullName>
    </submittedName>
</protein>
<gene>
    <name evidence="1" type="ORF">QAD02_002221</name>
</gene>
<accession>A0ACC2NL60</accession>
<evidence type="ECO:0000313" key="1">
    <source>
        <dbReference type="EMBL" id="KAJ8670962.1"/>
    </source>
</evidence>
<proteinExistence type="predicted"/>
<evidence type="ECO:0000313" key="2">
    <source>
        <dbReference type="Proteomes" id="UP001239111"/>
    </source>
</evidence>
<organism evidence="1 2">
    <name type="scientific">Eretmocerus hayati</name>
    <dbReference type="NCBI Taxonomy" id="131215"/>
    <lineage>
        <taxon>Eukaryota</taxon>
        <taxon>Metazoa</taxon>
        <taxon>Ecdysozoa</taxon>
        <taxon>Arthropoda</taxon>
        <taxon>Hexapoda</taxon>
        <taxon>Insecta</taxon>
        <taxon>Pterygota</taxon>
        <taxon>Neoptera</taxon>
        <taxon>Endopterygota</taxon>
        <taxon>Hymenoptera</taxon>
        <taxon>Apocrita</taxon>
        <taxon>Proctotrupomorpha</taxon>
        <taxon>Chalcidoidea</taxon>
        <taxon>Aphelinidae</taxon>
        <taxon>Aphelininae</taxon>
        <taxon>Eretmocerus</taxon>
    </lineage>
</organism>
<reference evidence="1" key="1">
    <citation type="submission" date="2023-04" db="EMBL/GenBank/DDBJ databases">
        <title>A chromosome-level genome assembly of the parasitoid wasp Eretmocerus hayati.</title>
        <authorList>
            <person name="Zhong Y."/>
            <person name="Liu S."/>
            <person name="Liu Y."/>
        </authorList>
    </citation>
    <scope>NUCLEOTIDE SEQUENCE</scope>
    <source>
        <strain evidence="1">ZJU_SS_LIU_2023</strain>
    </source>
</reference>
<keyword evidence="2" id="KW-1185">Reference proteome</keyword>
<dbReference type="Proteomes" id="UP001239111">
    <property type="component" value="Chromosome 3"/>
</dbReference>
<dbReference type="EMBL" id="CM056743">
    <property type="protein sequence ID" value="KAJ8670962.1"/>
    <property type="molecule type" value="Genomic_DNA"/>
</dbReference>
<sequence>MEKLQFEFSMLASADGKSNIIGITSITTEDGHVFSMPHELQPASYHKALINTTSFTKVKNSLKKRHQKRNVWVILDDALAAAYTDEAGHLMFENQFLEEKKQEVPDNASPDDLEKILEKLVEKQEIPRQRNLSKIAEKFVIEKFSGKNANARQWMDMFERECTRFEIVVDSEKIEILRLFLEKSSSEWYSSMLIKLTLDSEWKEWKEKFCETYTNKGWSPVMYALTYKYKNGSLLDYAIRKEKLLLETRKSIDTGTLIDIIATGLPIFVLNRIDRESLKKTEDLFNELGNLEHLVNKKTFENKPINSTDVKKKFEKKEPCKICQKKNKGVRYHPESTCWFNTNEYDKERKDQIQHVNNTELEVELNNEIPKN</sequence>
<name>A0ACC2NL60_9HYME</name>